<feature type="compositionally biased region" description="Polar residues" evidence="1">
    <location>
        <begin position="343"/>
        <end position="352"/>
    </location>
</feature>
<evidence type="ECO:0000256" key="1">
    <source>
        <dbReference type="SAM" id="MobiDB-lite"/>
    </source>
</evidence>
<feature type="region of interest" description="Disordered" evidence="1">
    <location>
        <begin position="495"/>
        <end position="560"/>
    </location>
</feature>
<dbReference type="EMBL" id="JALLPB020000080">
    <property type="protein sequence ID" value="KAL3821902.1"/>
    <property type="molecule type" value="Genomic_DNA"/>
</dbReference>
<feature type="compositionally biased region" description="Basic and acidic residues" evidence="1">
    <location>
        <begin position="254"/>
        <end position="265"/>
    </location>
</feature>
<feature type="compositionally biased region" description="Low complexity" evidence="1">
    <location>
        <begin position="116"/>
        <end position="129"/>
    </location>
</feature>
<feature type="region of interest" description="Disordered" evidence="1">
    <location>
        <begin position="81"/>
        <end position="383"/>
    </location>
</feature>
<sequence>MSPSTIEVSHLGRGPRRTYRHLHHQRGIVGNFRVRLIEGRDLRRSHWCALGLGPVRSLGLSRSHGEVSSFGTLRLGFWRDGDDDDDDDYDDDDDDEEEEEEDDDRAGKKDVWEGPTTKQTTTTTSTRTTGCGSATVPAFMPSMPTIASPPHPTSSSSSSSSSSTSLDVDVNDASYSKRPTYSSSSTSNALLPFDMGSSLRSATPSRSPYFPSYASTTTAASSSSSSGQLPPPAGEGKIPPSSYSHSSFSSSVERFGRGHIDDHGMKIPSAAESRPTTSLPVIPPPPPIPPKPDKPSRDGGSMGSKRGMRTNGGTTTTTTSHRSRNPRPRGPNPAGHYARDSYKTATVRNDSNPIWDEHDDVPSTRGGVMGVGGGRRASGDVGGMRNALRLPLRKDDLSPPPPSMNVDHDIVRLEVRLDEEMSPAESILVGGALSTAVGAAAAGASVVGMGCLARDASNAGMEMLGLGTDRLIGRGYVDLTPLLLGAWEEVWERGGWGGDDDDEGGDGDGKGRGGRGGYRGDDDDDDVDDDGTRGERRKGQRRRRGGENANDDDDDDAVLNEYGRFRPGACRTRRRVERTGMMDVWVPLYHPSTARVAAAGGRGRNDRNGEDGTGAETSGMVHLLISYEPNGMSPKRGDVVAFESFARRPLDNVRDDNAPSSSLSTRVANAGPIINPVVPPLTPLLVVDARGRYLLLEYVTSRTVTCVDRGGNVKSTRWERAHRVRVHRNAVFVVERQTFVDGLVDVARLPGDIVLSTSLGREIAEVTAPVVAGVMELMGPAILWGRLIVSAGGMGLRAGIAGAQAATEAVVSASQEKALERRSEERIGVGGVYATDAGVYKYIG</sequence>
<accession>A0ABD3SC27</accession>
<evidence type="ECO:0000313" key="2">
    <source>
        <dbReference type="EMBL" id="KAL3821902.1"/>
    </source>
</evidence>
<proteinExistence type="predicted"/>
<feature type="compositionally biased region" description="Acidic residues" evidence="1">
    <location>
        <begin position="549"/>
        <end position="558"/>
    </location>
</feature>
<feature type="compositionally biased region" description="Low complexity" evidence="1">
    <location>
        <begin position="153"/>
        <end position="165"/>
    </location>
</feature>
<dbReference type="Proteomes" id="UP001530377">
    <property type="component" value="Unassembled WGS sequence"/>
</dbReference>
<organism evidence="2 3">
    <name type="scientific">Cyclostephanos tholiformis</name>
    <dbReference type="NCBI Taxonomy" id="382380"/>
    <lineage>
        <taxon>Eukaryota</taxon>
        <taxon>Sar</taxon>
        <taxon>Stramenopiles</taxon>
        <taxon>Ochrophyta</taxon>
        <taxon>Bacillariophyta</taxon>
        <taxon>Coscinodiscophyceae</taxon>
        <taxon>Thalassiosirophycidae</taxon>
        <taxon>Stephanodiscales</taxon>
        <taxon>Stephanodiscaceae</taxon>
        <taxon>Cyclostephanos</taxon>
    </lineage>
</organism>
<gene>
    <name evidence="2" type="ORF">ACHAXA_008436</name>
</gene>
<feature type="compositionally biased region" description="Low complexity" evidence="1">
    <location>
        <begin position="174"/>
        <end position="187"/>
    </location>
</feature>
<feature type="compositionally biased region" description="Low complexity" evidence="1">
    <location>
        <begin position="309"/>
        <end position="320"/>
    </location>
</feature>
<feature type="compositionally biased region" description="Low complexity" evidence="1">
    <location>
        <begin position="241"/>
        <end position="251"/>
    </location>
</feature>
<feature type="compositionally biased region" description="Low complexity" evidence="1">
    <location>
        <begin position="214"/>
        <end position="226"/>
    </location>
</feature>
<name>A0ABD3SC27_9STRA</name>
<evidence type="ECO:0000313" key="3">
    <source>
        <dbReference type="Proteomes" id="UP001530377"/>
    </source>
</evidence>
<keyword evidence="3" id="KW-1185">Reference proteome</keyword>
<feature type="compositionally biased region" description="Pro residues" evidence="1">
    <location>
        <begin position="281"/>
        <end position="290"/>
    </location>
</feature>
<feature type="region of interest" description="Disordered" evidence="1">
    <location>
        <begin position="597"/>
        <end position="616"/>
    </location>
</feature>
<comment type="caution">
    <text evidence="2">The sequence shown here is derived from an EMBL/GenBank/DDBJ whole genome shotgun (WGS) entry which is preliminary data.</text>
</comment>
<reference evidence="2 3" key="1">
    <citation type="submission" date="2024-10" db="EMBL/GenBank/DDBJ databases">
        <title>Updated reference genomes for cyclostephanoid diatoms.</title>
        <authorList>
            <person name="Roberts W.R."/>
            <person name="Alverson A.J."/>
        </authorList>
    </citation>
    <scope>NUCLEOTIDE SEQUENCE [LARGE SCALE GENOMIC DNA]</scope>
    <source>
        <strain evidence="2 3">AJA228-03</strain>
    </source>
</reference>
<feature type="compositionally biased region" description="Gly residues" evidence="1">
    <location>
        <begin position="367"/>
        <end position="382"/>
    </location>
</feature>
<feature type="compositionally biased region" description="Basic residues" evidence="1">
    <location>
        <begin position="535"/>
        <end position="544"/>
    </location>
</feature>
<dbReference type="AlphaFoldDB" id="A0ABD3SC27"/>
<protein>
    <submittedName>
        <fullName evidence="2">Uncharacterized protein</fullName>
    </submittedName>
</protein>
<feature type="compositionally biased region" description="Acidic residues" evidence="1">
    <location>
        <begin position="81"/>
        <end position="104"/>
    </location>
</feature>